<dbReference type="STRING" id="7868.ENSCMIP00000032546"/>
<reference evidence="6" key="2">
    <citation type="journal article" date="2007" name="PLoS Biol.">
        <title>Survey sequencing and comparative analysis of the elephant shark (Callorhinchus milii) genome.</title>
        <authorList>
            <person name="Venkatesh B."/>
            <person name="Kirkness E.F."/>
            <person name="Loh Y.H."/>
            <person name="Halpern A.L."/>
            <person name="Lee A.P."/>
            <person name="Johnson J."/>
            <person name="Dandona N."/>
            <person name="Viswanathan L.D."/>
            <person name="Tay A."/>
            <person name="Venter J.C."/>
            <person name="Strausberg R.L."/>
            <person name="Brenner S."/>
        </authorList>
    </citation>
    <scope>NUCLEOTIDE SEQUENCE [LARGE SCALE GENOMIC DNA]</scope>
</reference>
<keyword evidence="2" id="KW-0963">Cytoplasm</keyword>
<keyword evidence="6" id="KW-1185">Reference proteome</keyword>
<proteinExistence type="predicted"/>
<reference evidence="5" key="5">
    <citation type="submission" date="2025-09" db="UniProtKB">
        <authorList>
            <consortium name="Ensembl"/>
        </authorList>
    </citation>
    <scope>IDENTIFICATION</scope>
</reference>
<keyword evidence="3" id="KW-0393">Immunoglobulin domain</keyword>
<dbReference type="InterPro" id="IPR036179">
    <property type="entry name" value="Ig-like_dom_sf"/>
</dbReference>
<comment type="subcellular location">
    <subcellularLocation>
        <location evidence="1">Cytoplasm</location>
    </subcellularLocation>
</comment>
<dbReference type="GeneTree" id="ENSGT00940000171516"/>
<dbReference type="SMART" id="SM00408">
    <property type="entry name" value="IGc2"/>
    <property type="match status" value="2"/>
</dbReference>
<dbReference type="InterPro" id="IPR007110">
    <property type="entry name" value="Ig-like_dom"/>
</dbReference>
<feature type="domain" description="Ig-like" evidence="4">
    <location>
        <begin position="157"/>
        <end position="238"/>
    </location>
</feature>
<evidence type="ECO:0000256" key="2">
    <source>
        <dbReference type="ARBA" id="ARBA00022490"/>
    </source>
</evidence>
<evidence type="ECO:0000259" key="4">
    <source>
        <dbReference type="PROSITE" id="PS50835"/>
    </source>
</evidence>
<dbReference type="SMART" id="SM00409">
    <property type="entry name" value="IG"/>
    <property type="match status" value="2"/>
</dbReference>
<dbReference type="PANTHER" id="PTHR47633:SF4">
    <property type="entry name" value="MYOPALLADIN ISOFORM X1"/>
    <property type="match status" value="1"/>
</dbReference>
<evidence type="ECO:0000313" key="6">
    <source>
        <dbReference type="Proteomes" id="UP000314986"/>
    </source>
</evidence>
<sequence length="285" mass="31529">MSKVTSGTTLFPLLFCWTILLLTILLARKYLNERKDFYSSDLHLTDKTFELKPESQVKSSTLEIKTDATTSKAVPVFIKQISNIEVFVEDVAKFSVTVTGIPKPSIQWFYNSKKLSPSQNYKFVYDKNEYSLIISYTKLTDEGEYTCSASNVYGETSCICPKGRAAKFEYKLVGEPMPEVHWYKGNHQLHRNVYYSISSNSDGSGSLTINSAQEGDSGLYHCKAFNPFGEATCAVELVVLGAACAADGLVARCDYLSCGIGGNEESDGNAFADYPRESSISRATL</sequence>
<dbReference type="Pfam" id="PF07679">
    <property type="entry name" value="I-set"/>
    <property type="match status" value="2"/>
</dbReference>
<dbReference type="InterPro" id="IPR003599">
    <property type="entry name" value="Ig_sub"/>
</dbReference>
<name>A0A4W3IYV6_CALMI</name>
<dbReference type="GO" id="GO:0005737">
    <property type="term" value="C:cytoplasm"/>
    <property type="evidence" value="ECO:0007669"/>
    <property type="project" value="UniProtKB-SubCell"/>
</dbReference>
<feature type="domain" description="Ig-like" evidence="4">
    <location>
        <begin position="75"/>
        <end position="151"/>
    </location>
</feature>
<evidence type="ECO:0000256" key="3">
    <source>
        <dbReference type="ARBA" id="ARBA00023319"/>
    </source>
</evidence>
<reference evidence="6" key="1">
    <citation type="journal article" date="2006" name="Science">
        <title>Ancient noncoding elements conserved in the human genome.</title>
        <authorList>
            <person name="Venkatesh B."/>
            <person name="Kirkness E.F."/>
            <person name="Loh Y.H."/>
            <person name="Halpern A.L."/>
            <person name="Lee A.P."/>
            <person name="Johnson J."/>
            <person name="Dandona N."/>
            <person name="Viswanathan L.D."/>
            <person name="Tay A."/>
            <person name="Venter J.C."/>
            <person name="Strausberg R.L."/>
            <person name="Brenner S."/>
        </authorList>
    </citation>
    <scope>NUCLEOTIDE SEQUENCE [LARGE SCALE GENOMIC DNA]</scope>
</reference>
<protein>
    <recommendedName>
        <fullName evidence="4">Ig-like domain-containing protein</fullName>
    </recommendedName>
</protein>
<dbReference type="PROSITE" id="PS50835">
    <property type="entry name" value="IG_LIKE"/>
    <property type="match status" value="2"/>
</dbReference>
<dbReference type="Proteomes" id="UP000314986">
    <property type="component" value="Unassembled WGS sequence"/>
</dbReference>
<dbReference type="InParanoid" id="A0A4W3IYV6"/>
<dbReference type="InterPro" id="IPR003598">
    <property type="entry name" value="Ig_sub2"/>
</dbReference>
<dbReference type="InterPro" id="IPR013783">
    <property type="entry name" value="Ig-like_fold"/>
</dbReference>
<dbReference type="Gene3D" id="2.60.40.10">
    <property type="entry name" value="Immunoglobulins"/>
    <property type="match status" value="2"/>
</dbReference>
<dbReference type="FunFam" id="2.60.40.10:FF:000425">
    <property type="entry name" value="Myosin light chain kinase"/>
    <property type="match status" value="2"/>
</dbReference>
<organism evidence="5 6">
    <name type="scientific">Callorhinchus milii</name>
    <name type="common">Ghost shark</name>
    <dbReference type="NCBI Taxonomy" id="7868"/>
    <lineage>
        <taxon>Eukaryota</taxon>
        <taxon>Metazoa</taxon>
        <taxon>Chordata</taxon>
        <taxon>Craniata</taxon>
        <taxon>Vertebrata</taxon>
        <taxon>Chondrichthyes</taxon>
        <taxon>Holocephali</taxon>
        <taxon>Chimaeriformes</taxon>
        <taxon>Callorhinchidae</taxon>
        <taxon>Callorhinchus</taxon>
    </lineage>
</organism>
<evidence type="ECO:0000256" key="1">
    <source>
        <dbReference type="ARBA" id="ARBA00004496"/>
    </source>
</evidence>
<dbReference type="SUPFAM" id="SSF48726">
    <property type="entry name" value="Immunoglobulin"/>
    <property type="match status" value="2"/>
</dbReference>
<dbReference type="AlphaFoldDB" id="A0A4W3IYV6"/>
<dbReference type="Ensembl" id="ENSCMIT00000033039.1">
    <property type="protein sequence ID" value="ENSCMIP00000032546.1"/>
    <property type="gene ID" value="ENSCMIG00000013911.1"/>
</dbReference>
<reference evidence="5" key="4">
    <citation type="submission" date="2025-08" db="UniProtKB">
        <authorList>
            <consortium name="Ensembl"/>
        </authorList>
    </citation>
    <scope>IDENTIFICATION</scope>
</reference>
<accession>A0A4W3IYV6</accession>
<reference evidence="6" key="3">
    <citation type="journal article" date="2014" name="Nature">
        <title>Elephant shark genome provides unique insights into gnathostome evolution.</title>
        <authorList>
            <consortium name="International Elephant Shark Genome Sequencing Consortium"/>
            <person name="Venkatesh B."/>
            <person name="Lee A.P."/>
            <person name="Ravi V."/>
            <person name="Maurya A.K."/>
            <person name="Lian M.M."/>
            <person name="Swann J.B."/>
            <person name="Ohta Y."/>
            <person name="Flajnik M.F."/>
            <person name="Sutoh Y."/>
            <person name="Kasahara M."/>
            <person name="Hoon S."/>
            <person name="Gangu V."/>
            <person name="Roy S.W."/>
            <person name="Irimia M."/>
            <person name="Korzh V."/>
            <person name="Kondrychyn I."/>
            <person name="Lim Z.W."/>
            <person name="Tay B.H."/>
            <person name="Tohari S."/>
            <person name="Kong K.W."/>
            <person name="Ho S."/>
            <person name="Lorente-Galdos B."/>
            <person name="Quilez J."/>
            <person name="Marques-Bonet T."/>
            <person name="Raney B.J."/>
            <person name="Ingham P.W."/>
            <person name="Tay A."/>
            <person name="Hillier L.W."/>
            <person name="Minx P."/>
            <person name="Boehm T."/>
            <person name="Wilson R.K."/>
            <person name="Brenner S."/>
            <person name="Warren W.C."/>
        </authorList>
    </citation>
    <scope>NUCLEOTIDE SEQUENCE [LARGE SCALE GENOMIC DNA]</scope>
</reference>
<evidence type="ECO:0000313" key="5">
    <source>
        <dbReference type="Ensembl" id="ENSCMIP00000032546.1"/>
    </source>
</evidence>
<dbReference type="InterPro" id="IPR013098">
    <property type="entry name" value="Ig_I-set"/>
</dbReference>
<dbReference type="PANTHER" id="PTHR47633">
    <property type="entry name" value="IMMUNOGLOBULIN"/>
    <property type="match status" value="1"/>
</dbReference>